<name>A0A9W7A208_9STRA</name>
<feature type="transmembrane region" description="Helical" evidence="2">
    <location>
        <begin position="202"/>
        <end position="220"/>
    </location>
</feature>
<feature type="transmembrane region" description="Helical" evidence="2">
    <location>
        <begin position="277"/>
        <end position="299"/>
    </location>
</feature>
<dbReference type="EMBL" id="BRXW01000520">
    <property type="protein sequence ID" value="GMH62626.1"/>
    <property type="molecule type" value="Genomic_DNA"/>
</dbReference>
<protein>
    <submittedName>
        <fullName evidence="3">Uncharacterized protein</fullName>
    </submittedName>
</protein>
<dbReference type="AlphaFoldDB" id="A0A9W7A208"/>
<evidence type="ECO:0000313" key="3">
    <source>
        <dbReference type="EMBL" id="GMH62626.1"/>
    </source>
</evidence>
<dbReference type="Proteomes" id="UP001165122">
    <property type="component" value="Unassembled WGS sequence"/>
</dbReference>
<feature type="transmembrane region" description="Helical" evidence="2">
    <location>
        <begin position="95"/>
        <end position="122"/>
    </location>
</feature>
<feature type="region of interest" description="Disordered" evidence="1">
    <location>
        <begin position="328"/>
        <end position="349"/>
    </location>
</feature>
<keyword evidence="2" id="KW-0472">Membrane</keyword>
<sequence length="349" mass="38734">MKFVDLATTKNITCDGRDACPNNWHCFPKDQTCYCSTLYFRDNEEAGCTDRHPWVVPGLVVNVICMVFNISVFVQNLRLILAMRKVGVWKNNATCMSLGLTAVFNVAMFLCGCCYCVGMTTLETNRINRNALTAFLGIMSLVVMPTVLTIPLQWMDIALSMESTEKQKLATRFKYTRRFIYGYSIFFAVVAVGSIFLQRNDIVSMLIVFSFFVASIAYRIGARKLATMLDTGSEASRTAAKNMVMFSNRTQVSFVLVWLAFILYGQAVGSVGNAQVIMFYIQSAFGSMVASLYFNFLYVKAGVKKKLEKGSRSSSKVGVSTMVSSTIRRGSTQVSQAPLTSSTVSTVDQ</sequence>
<accession>A0A9W7A208</accession>
<keyword evidence="2" id="KW-0812">Transmembrane</keyword>
<feature type="transmembrane region" description="Helical" evidence="2">
    <location>
        <begin position="134"/>
        <end position="159"/>
    </location>
</feature>
<evidence type="ECO:0000256" key="1">
    <source>
        <dbReference type="SAM" id="MobiDB-lite"/>
    </source>
</evidence>
<reference evidence="4" key="1">
    <citation type="journal article" date="2023" name="Commun. Biol.">
        <title>Genome analysis of Parmales, the sister group of diatoms, reveals the evolutionary specialization of diatoms from phago-mixotrophs to photoautotrophs.</title>
        <authorList>
            <person name="Ban H."/>
            <person name="Sato S."/>
            <person name="Yoshikawa S."/>
            <person name="Yamada K."/>
            <person name="Nakamura Y."/>
            <person name="Ichinomiya M."/>
            <person name="Sato N."/>
            <person name="Blanc-Mathieu R."/>
            <person name="Endo H."/>
            <person name="Kuwata A."/>
            <person name="Ogata H."/>
        </authorList>
    </citation>
    <scope>NUCLEOTIDE SEQUENCE [LARGE SCALE GENOMIC DNA]</scope>
    <source>
        <strain evidence="4">NIES 3700</strain>
    </source>
</reference>
<dbReference type="OrthoDB" id="10385924at2759"/>
<keyword evidence="4" id="KW-1185">Reference proteome</keyword>
<feature type="transmembrane region" description="Helical" evidence="2">
    <location>
        <begin position="252"/>
        <end position="271"/>
    </location>
</feature>
<proteinExistence type="predicted"/>
<comment type="caution">
    <text evidence="3">The sequence shown here is derived from an EMBL/GenBank/DDBJ whole genome shotgun (WGS) entry which is preliminary data.</text>
</comment>
<evidence type="ECO:0000313" key="4">
    <source>
        <dbReference type="Proteomes" id="UP001165122"/>
    </source>
</evidence>
<gene>
    <name evidence="3" type="ORF">TrLO_g6370</name>
</gene>
<organism evidence="3 4">
    <name type="scientific">Triparma laevis f. longispina</name>
    <dbReference type="NCBI Taxonomy" id="1714387"/>
    <lineage>
        <taxon>Eukaryota</taxon>
        <taxon>Sar</taxon>
        <taxon>Stramenopiles</taxon>
        <taxon>Ochrophyta</taxon>
        <taxon>Bolidophyceae</taxon>
        <taxon>Parmales</taxon>
        <taxon>Triparmaceae</taxon>
        <taxon>Triparma</taxon>
    </lineage>
</organism>
<evidence type="ECO:0000256" key="2">
    <source>
        <dbReference type="SAM" id="Phobius"/>
    </source>
</evidence>
<keyword evidence="2" id="KW-1133">Transmembrane helix</keyword>
<feature type="transmembrane region" description="Helical" evidence="2">
    <location>
        <begin position="54"/>
        <end position="74"/>
    </location>
</feature>
<feature type="transmembrane region" description="Helical" evidence="2">
    <location>
        <begin position="179"/>
        <end position="196"/>
    </location>
</feature>